<evidence type="ECO:0000256" key="10">
    <source>
        <dbReference type="PIRSR" id="PIRSR000388-2"/>
    </source>
</evidence>
<dbReference type="GO" id="GO:0005737">
    <property type="term" value="C:cytoplasm"/>
    <property type="evidence" value="ECO:0007669"/>
    <property type="project" value="UniProtKB-SubCell"/>
</dbReference>
<dbReference type="RefSeq" id="WP_250423161.1">
    <property type="nucleotide sequence ID" value="NZ_JAJKBJ010000021.1"/>
</dbReference>
<evidence type="ECO:0000313" key="12">
    <source>
        <dbReference type="EMBL" id="MCL9685229.1"/>
    </source>
</evidence>
<evidence type="ECO:0000256" key="6">
    <source>
        <dbReference type="ARBA" id="ARBA00022723"/>
    </source>
</evidence>
<evidence type="ECO:0000256" key="3">
    <source>
        <dbReference type="ARBA" id="ARBA00011424"/>
    </source>
</evidence>
<dbReference type="GO" id="GO:0015940">
    <property type="term" value="P:pantothenate biosynthetic process"/>
    <property type="evidence" value="ECO:0007669"/>
    <property type="project" value="UniProtKB-UniRule"/>
</dbReference>
<dbReference type="Proteomes" id="UP001139721">
    <property type="component" value="Unassembled WGS sequence"/>
</dbReference>
<protein>
    <recommendedName>
        <fullName evidence="8">3-methyl-2-oxobutanoate hydroxymethyltransferase</fullName>
        <ecNumber evidence="8">2.1.2.11</ecNumber>
    </recommendedName>
    <alternativeName>
        <fullName evidence="8">Ketopantoate hydroxymethyltransferase</fullName>
        <shortName evidence="8">KPHMT</shortName>
    </alternativeName>
</protein>
<keyword evidence="13" id="KW-1185">Reference proteome</keyword>
<dbReference type="PANTHER" id="PTHR20881:SF0">
    <property type="entry name" value="3-METHYL-2-OXOBUTANOATE HYDROXYMETHYLTRANSFERASE"/>
    <property type="match status" value="1"/>
</dbReference>
<dbReference type="InterPro" id="IPR015813">
    <property type="entry name" value="Pyrv/PenolPyrv_kinase-like_dom"/>
</dbReference>
<accession>A0A9X2D2Q8</accession>
<feature type="binding site" evidence="8 10">
    <location>
        <position position="110"/>
    </location>
    <ligand>
        <name>3-methyl-2-oxobutanoate</name>
        <dbReference type="ChEBI" id="CHEBI:11851"/>
    </ligand>
</feature>
<dbReference type="InterPro" id="IPR003700">
    <property type="entry name" value="Pantoate_hydroxy_MeTrfase"/>
</dbReference>
<comment type="catalytic activity">
    <reaction evidence="8">
        <text>(6R)-5,10-methylene-5,6,7,8-tetrahydrofolate + 3-methyl-2-oxobutanoate + H2O = 2-dehydropantoate + (6S)-5,6,7,8-tetrahydrofolate</text>
        <dbReference type="Rhea" id="RHEA:11824"/>
        <dbReference type="ChEBI" id="CHEBI:11561"/>
        <dbReference type="ChEBI" id="CHEBI:11851"/>
        <dbReference type="ChEBI" id="CHEBI:15377"/>
        <dbReference type="ChEBI" id="CHEBI:15636"/>
        <dbReference type="ChEBI" id="CHEBI:57453"/>
        <dbReference type="EC" id="2.1.2.11"/>
    </reaction>
</comment>
<feature type="binding site" evidence="8 11">
    <location>
        <position position="112"/>
    </location>
    <ligand>
        <name>Mg(2+)</name>
        <dbReference type="ChEBI" id="CHEBI:18420"/>
    </ligand>
</feature>
<evidence type="ECO:0000256" key="9">
    <source>
        <dbReference type="PIRSR" id="PIRSR000388-1"/>
    </source>
</evidence>
<proteinExistence type="inferred from homology"/>
<comment type="subcellular location">
    <subcellularLocation>
        <location evidence="8">Cytoplasm</location>
    </subcellularLocation>
</comment>
<comment type="function">
    <text evidence="7 8">Catalyzes the reversible reaction in which hydroxymethyl group from 5,10-methylenetetrahydrofolate is transferred onto alpha-ketoisovalerate to form ketopantoate.</text>
</comment>
<dbReference type="InterPro" id="IPR040442">
    <property type="entry name" value="Pyrv_kinase-like_dom_sf"/>
</dbReference>
<dbReference type="GO" id="GO:0000287">
    <property type="term" value="F:magnesium ion binding"/>
    <property type="evidence" value="ECO:0007669"/>
    <property type="project" value="TreeGrafter"/>
</dbReference>
<evidence type="ECO:0000256" key="2">
    <source>
        <dbReference type="ARBA" id="ARBA00008676"/>
    </source>
</evidence>
<feature type="binding site" evidence="8 11">
    <location>
        <position position="42"/>
    </location>
    <ligand>
        <name>Mg(2+)</name>
        <dbReference type="ChEBI" id="CHEBI:18420"/>
    </ligand>
</feature>
<dbReference type="GO" id="GO:0003864">
    <property type="term" value="F:3-methyl-2-oxobutanoate hydroxymethyltransferase activity"/>
    <property type="evidence" value="ECO:0007669"/>
    <property type="project" value="UniProtKB-UniRule"/>
</dbReference>
<dbReference type="EC" id="2.1.2.11" evidence="8"/>
<keyword evidence="5 8" id="KW-0808">Transferase</keyword>
<dbReference type="HAMAP" id="MF_00156">
    <property type="entry name" value="PanB"/>
    <property type="match status" value="1"/>
</dbReference>
<reference evidence="12" key="1">
    <citation type="submission" date="2021-11" db="EMBL/GenBank/DDBJ databases">
        <title>Legionella maioricencis sp. nov., a new species isolated from hot water samples in Mallorca.</title>
        <authorList>
            <person name="Crespi S."/>
            <person name="Drasar V."/>
            <person name="Salva-Serra F."/>
            <person name="Jaen-Luchoro D."/>
            <person name="Pineiro-Iglesias B."/>
            <person name="Aliaga F."/>
            <person name="Fernandez-Juarez V."/>
            <person name="Coll G."/>
            <person name="Moore E.R.B."/>
            <person name="Bennasar-Figueras A."/>
        </authorList>
    </citation>
    <scope>NUCLEOTIDE SEQUENCE</scope>
    <source>
        <strain evidence="12">HCPI-6</strain>
    </source>
</reference>
<keyword evidence="4 8" id="KW-0566">Pantothenate biosynthesis</keyword>
<keyword evidence="6 8" id="KW-0479">Metal-binding</keyword>
<organism evidence="12 13">
    <name type="scientific">Legionella maioricensis</name>
    <dbReference type="NCBI Taxonomy" id="2896528"/>
    <lineage>
        <taxon>Bacteria</taxon>
        <taxon>Pseudomonadati</taxon>
        <taxon>Pseudomonadota</taxon>
        <taxon>Gammaproteobacteria</taxon>
        <taxon>Legionellales</taxon>
        <taxon>Legionellaceae</taxon>
        <taxon>Legionella</taxon>
    </lineage>
</organism>
<comment type="cofactor">
    <cofactor evidence="8 11">
        <name>Mg(2+)</name>
        <dbReference type="ChEBI" id="CHEBI:18420"/>
    </cofactor>
    <text evidence="8 11">Binds 1 Mg(2+) ion per subunit.</text>
</comment>
<sequence>MKIQDFKRKKQEHHKISMITCYDYPSACIVAESNIDCVLVGDSVAMAVHGHETTIMATIDMMVLHTQAVARGLKQQFLISDLPFLSHKISHTHTIEQVKCLLQAGAQAVKIEGADTDTCQTITHLVKAGVPVMGHIGLTPQSIHQLGGYKVQGKNQEQADSLLQQARDLEQAGCFALVIECVPQHLANTITNALTIPTIGIGAGSDTDGQVLVWHDMLGLQTSFNPKFVKRYANGKDLFVDALNTYVQQVQQEHFPTAEYAF</sequence>
<comment type="subunit">
    <text evidence="3 8">Homodecamer; pentamer of dimers.</text>
</comment>
<evidence type="ECO:0000313" key="13">
    <source>
        <dbReference type="Proteomes" id="UP001139721"/>
    </source>
</evidence>
<dbReference type="CDD" id="cd06557">
    <property type="entry name" value="KPHMT-like"/>
    <property type="match status" value="1"/>
</dbReference>
<keyword evidence="8 11" id="KW-0460">Magnesium</keyword>
<dbReference type="PANTHER" id="PTHR20881">
    <property type="entry name" value="3-METHYL-2-OXOBUTANOATE HYDROXYMETHYLTRANSFERASE"/>
    <property type="match status" value="1"/>
</dbReference>
<evidence type="ECO:0000256" key="1">
    <source>
        <dbReference type="ARBA" id="ARBA00005033"/>
    </source>
</evidence>
<comment type="pathway">
    <text evidence="1 8">Cofactor biosynthesis; (R)-pantothenate biosynthesis; (R)-pantoate from 3-methyl-2-oxobutanoate: step 1/2.</text>
</comment>
<feature type="binding site" evidence="8 10">
    <location>
        <position position="81"/>
    </location>
    <ligand>
        <name>3-methyl-2-oxobutanoate</name>
        <dbReference type="ChEBI" id="CHEBI:11851"/>
    </ligand>
</feature>
<comment type="similarity">
    <text evidence="2 8">Belongs to the PanB family.</text>
</comment>
<evidence type="ECO:0000256" key="7">
    <source>
        <dbReference type="ARBA" id="ARBA00056497"/>
    </source>
</evidence>
<feature type="binding site" evidence="8 11">
    <location>
        <position position="81"/>
    </location>
    <ligand>
        <name>Mg(2+)</name>
        <dbReference type="ChEBI" id="CHEBI:18420"/>
    </ligand>
</feature>
<dbReference type="AlphaFoldDB" id="A0A9X2D2Q8"/>
<evidence type="ECO:0000256" key="11">
    <source>
        <dbReference type="PIRSR" id="PIRSR000388-3"/>
    </source>
</evidence>
<evidence type="ECO:0000256" key="8">
    <source>
        <dbReference type="HAMAP-Rule" id="MF_00156"/>
    </source>
</evidence>
<feature type="binding site" evidence="8 10">
    <location>
        <begin position="42"/>
        <end position="43"/>
    </location>
    <ligand>
        <name>3-methyl-2-oxobutanoate</name>
        <dbReference type="ChEBI" id="CHEBI:11851"/>
    </ligand>
</feature>
<dbReference type="NCBIfam" id="NF001452">
    <property type="entry name" value="PRK00311.1"/>
    <property type="match status" value="1"/>
</dbReference>
<feature type="active site" description="Proton acceptor" evidence="8 9">
    <location>
        <position position="180"/>
    </location>
</feature>
<dbReference type="EMBL" id="JAJKBJ010000021">
    <property type="protein sequence ID" value="MCL9685229.1"/>
    <property type="molecule type" value="Genomic_DNA"/>
</dbReference>
<evidence type="ECO:0000256" key="4">
    <source>
        <dbReference type="ARBA" id="ARBA00022655"/>
    </source>
</evidence>
<comment type="caution">
    <text evidence="12">The sequence shown here is derived from an EMBL/GenBank/DDBJ whole genome shotgun (WGS) entry which is preliminary data.</text>
</comment>
<dbReference type="FunFam" id="3.20.20.60:FF:000003">
    <property type="entry name" value="3-methyl-2-oxobutanoate hydroxymethyltransferase"/>
    <property type="match status" value="1"/>
</dbReference>
<dbReference type="SUPFAM" id="SSF51621">
    <property type="entry name" value="Phosphoenolpyruvate/pyruvate domain"/>
    <property type="match status" value="1"/>
</dbReference>
<evidence type="ECO:0000256" key="5">
    <source>
        <dbReference type="ARBA" id="ARBA00022679"/>
    </source>
</evidence>
<dbReference type="NCBIfam" id="TIGR00222">
    <property type="entry name" value="panB"/>
    <property type="match status" value="1"/>
</dbReference>
<keyword evidence="8" id="KW-0963">Cytoplasm</keyword>
<dbReference type="Pfam" id="PF02548">
    <property type="entry name" value="Pantoate_transf"/>
    <property type="match status" value="1"/>
</dbReference>
<gene>
    <name evidence="8 12" type="primary">panB</name>
    <name evidence="12" type="ORF">LOX96_14070</name>
</gene>
<name>A0A9X2D2Q8_9GAMM</name>
<dbReference type="Gene3D" id="3.20.20.60">
    <property type="entry name" value="Phosphoenolpyruvate-binding domains"/>
    <property type="match status" value="1"/>
</dbReference>
<dbReference type="PIRSF" id="PIRSF000388">
    <property type="entry name" value="Pantoate_hydroxy_MeTrfase"/>
    <property type="match status" value="1"/>
</dbReference>